<name>A0A538SKA2_UNCEI</name>
<keyword evidence="1" id="KW-0489">Methyltransferase</keyword>
<evidence type="ECO:0000313" key="1">
    <source>
        <dbReference type="EMBL" id="TMQ51803.1"/>
    </source>
</evidence>
<dbReference type="SUPFAM" id="SSF53335">
    <property type="entry name" value="S-adenosyl-L-methionine-dependent methyltransferases"/>
    <property type="match status" value="1"/>
</dbReference>
<gene>
    <name evidence="1" type="primary">rlmJ</name>
    <name evidence="1" type="ORF">E6K73_04730</name>
</gene>
<dbReference type="AlphaFoldDB" id="A0A538SKA2"/>
<evidence type="ECO:0000313" key="2">
    <source>
        <dbReference type="Proteomes" id="UP000320184"/>
    </source>
</evidence>
<proteinExistence type="predicted"/>
<dbReference type="Proteomes" id="UP000320184">
    <property type="component" value="Unassembled WGS sequence"/>
</dbReference>
<organism evidence="1 2">
    <name type="scientific">Eiseniibacteriota bacterium</name>
    <dbReference type="NCBI Taxonomy" id="2212470"/>
    <lineage>
        <taxon>Bacteria</taxon>
        <taxon>Candidatus Eiseniibacteriota</taxon>
    </lineage>
</organism>
<comment type="caution">
    <text evidence="1">The sequence shown here is derived from an EMBL/GenBank/DDBJ whole genome shotgun (WGS) entry which is preliminary data.</text>
</comment>
<dbReference type="GO" id="GO:0032259">
    <property type="term" value="P:methylation"/>
    <property type="evidence" value="ECO:0007669"/>
    <property type="project" value="UniProtKB-KW"/>
</dbReference>
<keyword evidence="1" id="KW-0808">Transferase</keyword>
<sequence length="273" mass="29680">MNHHFAELGDVWKHLPLAEVLRVNPPRLYWETHAGSASYLLTESPSRLHGALRFLALAPDDPALEGCAYLKALMDVPGLYPGSATLAMRALGTSATYVLCDVDPESAATLRAAGAGLDVRVVDTDGVSAIEREAHLARVNARDVLVHVDPFDPFERVTPDSKTPVELAGWLADAGYRLMYWYGYDSVERRGWARDVIARLAPHAELWCGDALIPASLVYPERSGAWGCGVVLANATAEEVRACERLGRGLERVSETDVVEGNDPSRLSFAVMA</sequence>
<dbReference type="EMBL" id="VBOT01000053">
    <property type="protein sequence ID" value="TMQ51803.1"/>
    <property type="molecule type" value="Genomic_DNA"/>
</dbReference>
<dbReference type="Gene3D" id="3.40.50.150">
    <property type="entry name" value="Vaccinia Virus protein VP39"/>
    <property type="match status" value="1"/>
</dbReference>
<dbReference type="InterPro" id="IPR029063">
    <property type="entry name" value="SAM-dependent_MTases_sf"/>
</dbReference>
<accession>A0A538SKA2</accession>
<dbReference type="GO" id="GO:0008168">
    <property type="term" value="F:methyltransferase activity"/>
    <property type="evidence" value="ECO:0007669"/>
    <property type="project" value="UniProtKB-KW"/>
</dbReference>
<protein>
    <submittedName>
        <fullName evidence="1">23S rRNA (Adenine(2030)-N(6))-methyltransferase RlmJ</fullName>
    </submittedName>
</protein>
<reference evidence="1 2" key="1">
    <citation type="journal article" date="2019" name="Nat. Microbiol.">
        <title>Mediterranean grassland soil C-N compound turnover is dependent on rainfall and depth, and is mediated by genomically divergent microorganisms.</title>
        <authorList>
            <person name="Diamond S."/>
            <person name="Andeer P.F."/>
            <person name="Li Z."/>
            <person name="Crits-Christoph A."/>
            <person name="Burstein D."/>
            <person name="Anantharaman K."/>
            <person name="Lane K.R."/>
            <person name="Thomas B.C."/>
            <person name="Pan C."/>
            <person name="Northen T.R."/>
            <person name="Banfield J.F."/>
        </authorList>
    </citation>
    <scope>NUCLEOTIDE SEQUENCE [LARGE SCALE GENOMIC DNA]</scope>
    <source>
        <strain evidence="1">WS_3</strain>
    </source>
</reference>